<comment type="caution">
    <text evidence="1">The sequence shown here is derived from an EMBL/GenBank/DDBJ whole genome shotgun (WGS) entry which is preliminary data.</text>
</comment>
<dbReference type="eggNOG" id="COG2159">
    <property type="taxonomic scope" value="Bacteria"/>
</dbReference>
<protein>
    <recommendedName>
        <fullName evidence="3">Amidohydrolase</fullName>
    </recommendedName>
</protein>
<dbReference type="AlphaFoldDB" id="W6T833"/>
<proteinExistence type="predicted"/>
<evidence type="ECO:0008006" key="3">
    <source>
        <dbReference type="Google" id="ProtNLM"/>
    </source>
</evidence>
<reference evidence="1 2" key="1">
    <citation type="journal article" date="2014" name="Genome Announc.">
        <title>Genome Sequence of Lactobacillus fabifermentans Strain T30PCM01, Isolated from Fermenting Grape Marc.</title>
        <authorList>
            <person name="Treu L."/>
            <person name="Vendramin V."/>
            <person name="Bovo B."/>
            <person name="Giacomini A."/>
            <person name="Corich V."/>
            <person name="Campanaro S."/>
        </authorList>
    </citation>
    <scope>NUCLEOTIDE SEQUENCE [LARGE SCALE GENOMIC DNA]</scope>
    <source>
        <strain evidence="1 2">T30PCM01</strain>
    </source>
</reference>
<dbReference type="Proteomes" id="UP000019247">
    <property type="component" value="Unassembled WGS sequence"/>
</dbReference>
<dbReference type="STRING" id="1400520.LFAB_07320"/>
<dbReference type="Gene3D" id="3.20.20.140">
    <property type="entry name" value="Metal-dependent hydrolases"/>
    <property type="match status" value="1"/>
</dbReference>
<dbReference type="InterPro" id="IPR032466">
    <property type="entry name" value="Metal_Hydrolase"/>
</dbReference>
<evidence type="ECO:0000313" key="2">
    <source>
        <dbReference type="Proteomes" id="UP000019247"/>
    </source>
</evidence>
<organism evidence="1 2">
    <name type="scientific">Lactiplantibacillus fabifermentans T30PCM01</name>
    <dbReference type="NCBI Taxonomy" id="1400520"/>
    <lineage>
        <taxon>Bacteria</taxon>
        <taxon>Bacillati</taxon>
        <taxon>Bacillota</taxon>
        <taxon>Bacilli</taxon>
        <taxon>Lactobacillales</taxon>
        <taxon>Lactobacillaceae</taxon>
        <taxon>Lactiplantibacillus</taxon>
    </lineage>
</organism>
<accession>W6T833</accession>
<dbReference type="SUPFAM" id="SSF51556">
    <property type="entry name" value="Metallo-dependent hydrolases"/>
    <property type="match status" value="1"/>
</dbReference>
<dbReference type="EMBL" id="AWWK01000033">
    <property type="protein sequence ID" value="ETY74424.1"/>
    <property type="molecule type" value="Genomic_DNA"/>
</dbReference>
<dbReference type="HOGENOM" id="CLU_2898540_0_0_9"/>
<sequence>MTAIIDVHTHYLPTAYTAALKQHIAGDPDGWPTPAWTPATTLKFMQKVDCKFNPNFLTNWSA</sequence>
<name>W6T833_9LACO</name>
<gene>
    <name evidence="1" type="ORF">LFAB_07320</name>
</gene>
<dbReference type="PATRIC" id="fig|1400520.3.peg.1434"/>
<evidence type="ECO:0000313" key="1">
    <source>
        <dbReference type="EMBL" id="ETY74424.1"/>
    </source>
</evidence>